<dbReference type="Proteomes" id="UP000805193">
    <property type="component" value="Unassembled WGS sequence"/>
</dbReference>
<comment type="caution">
    <text evidence="1">The sequence shown here is derived from an EMBL/GenBank/DDBJ whole genome shotgun (WGS) entry which is preliminary data.</text>
</comment>
<organism evidence="1 2">
    <name type="scientific">Ixodes persulcatus</name>
    <name type="common">Taiga tick</name>
    <dbReference type="NCBI Taxonomy" id="34615"/>
    <lineage>
        <taxon>Eukaryota</taxon>
        <taxon>Metazoa</taxon>
        <taxon>Ecdysozoa</taxon>
        <taxon>Arthropoda</taxon>
        <taxon>Chelicerata</taxon>
        <taxon>Arachnida</taxon>
        <taxon>Acari</taxon>
        <taxon>Parasitiformes</taxon>
        <taxon>Ixodida</taxon>
        <taxon>Ixodoidea</taxon>
        <taxon>Ixodidae</taxon>
        <taxon>Ixodinae</taxon>
        <taxon>Ixodes</taxon>
    </lineage>
</organism>
<reference evidence="1 2" key="1">
    <citation type="journal article" date="2020" name="Cell">
        <title>Large-Scale Comparative Analyses of Tick Genomes Elucidate Their Genetic Diversity and Vector Capacities.</title>
        <authorList>
            <consortium name="Tick Genome and Microbiome Consortium (TIGMIC)"/>
            <person name="Jia N."/>
            <person name="Wang J."/>
            <person name="Shi W."/>
            <person name="Du L."/>
            <person name="Sun Y."/>
            <person name="Zhan W."/>
            <person name="Jiang J.F."/>
            <person name="Wang Q."/>
            <person name="Zhang B."/>
            <person name="Ji P."/>
            <person name="Bell-Sakyi L."/>
            <person name="Cui X.M."/>
            <person name="Yuan T.T."/>
            <person name="Jiang B.G."/>
            <person name="Yang W.F."/>
            <person name="Lam T.T."/>
            <person name="Chang Q.C."/>
            <person name="Ding S.J."/>
            <person name="Wang X.J."/>
            <person name="Zhu J.G."/>
            <person name="Ruan X.D."/>
            <person name="Zhao L."/>
            <person name="Wei J.T."/>
            <person name="Ye R.Z."/>
            <person name="Que T.C."/>
            <person name="Du C.H."/>
            <person name="Zhou Y.H."/>
            <person name="Cheng J.X."/>
            <person name="Dai P.F."/>
            <person name="Guo W.B."/>
            <person name="Han X.H."/>
            <person name="Huang E.J."/>
            <person name="Li L.F."/>
            <person name="Wei W."/>
            <person name="Gao Y.C."/>
            <person name="Liu J.Z."/>
            <person name="Shao H.Z."/>
            <person name="Wang X."/>
            <person name="Wang C.C."/>
            <person name="Yang T.C."/>
            <person name="Huo Q.B."/>
            <person name="Li W."/>
            <person name="Chen H.Y."/>
            <person name="Chen S.E."/>
            <person name="Zhou L.G."/>
            <person name="Ni X.B."/>
            <person name="Tian J.H."/>
            <person name="Sheng Y."/>
            <person name="Liu T."/>
            <person name="Pan Y.S."/>
            <person name="Xia L.Y."/>
            <person name="Li J."/>
            <person name="Zhao F."/>
            <person name="Cao W.C."/>
        </authorList>
    </citation>
    <scope>NUCLEOTIDE SEQUENCE [LARGE SCALE GENOMIC DNA]</scope>
    <source>
        <strain evidence="1">Iper-2018</strain>
    </source>
</reference>
<dbReference type="EMBL" id="JABSTQ010011311">
    <property type="protein sequence ID" value="KAG0412909.1"/>
    <property type="molecule type" value="Genomic_DNA"/>
</dbReference>
<gene>
    <name evidence="1" type="ORF">HPB47_009940</name>
</gene>
<evidence type="ECO:0000313" key="1">
    <source>
        <dbReference type="EMBL" id="KAG0412909.1"/>
    </source>
</evidence>
<proteinExistence type="predicted"/>
<accession>A0AC60P0J9</accession>
<name>A0AC60P0J9_IXOPE</name>
<evidence type="ECO:0000313" key="2">
    <source>
        <dbReference type="Proteomes" id="UP000805193"/>
    </source>
</evidence>
<protein>
    <submittedName>
        <fullName evidence="1">Uncharacterized protein</fullName>
    </submittedName>
</protein>
<sequence>MPGHPMDDQHVRVLPRNLTKLGYINSAMLNVDTTDAKLDRPCTSEVQRTYIAYMAPTQVFRSMVNFIGSYCNSVAGQAICVPLTVVQERWACAEMGHMLHGGTGTTPSAAIGRGTDRSQQTVLSRSLSSAA</sequence>
<keyword evidence="2" id="KW-1185">Reference proteome</keyword>